<dbReference type="PANTHER" id="PTHR43667:SF2">
    <property type="entry name" value="FATTY ACID C-METHYL TRANSFERASE"/>
    <property type="match status" value="1"/>
</dbReference>
<dbReference type="PANTHER" id="PTHR43667">
    <property type="entry name" value="CYCLOPROPANE-FATTY-ACYL-PHOSPHOLIPID SYNTHASE"/>
    <property type="match status" value="1"/>
</dbReference>
<name>A0A1U7JLF7_9HYPH</name>
<evidence type="ECO:0008006" key="9">
    <source>
        <dbReference type="Google" id="ProtNLM"/>
    </source>
</evidence>
<comment type="caution">
    <text evidence="7">The sequence shown here is derived from an EMBL/GenBank/DDBJ whole genome shotgun (WGS) entry which is preliminary data.</text>
</comment>
<protein>
    <recommendedName>
        <fullName evidence="9">Cyclopropane-fatty-acyl-phospholipid synthase</fullName>
    </recommendedName>
</protein>
<dbReference type="CDD" id="cd02440">
    <property type="entry name" value="AdoMet_MTases"/>
    <property type="match status" value="1"/>
</dbReference>
<dbReference type="RefSeq" id="WP_036487836.1">
    <property type="nucleotide sequence ID" value="NZ_LVVZ01000005.1"/>
</dbReference>
<keyword evidence="2" id="KW-0489">Methyltransferase</keyword>
<dbReference type="AlphaFoldDB" id="A0A1U7JLF7"/>
<dbReference type="Proteomes" id="UP000185783">
    <property type="component" value="Unassembled WGS sequence"/>
</dbReference>
<keyword evidence="8" id="KW-1185">Reference proteome</keyword>
<dbReference type="InterPro" id="IPR050723">
    <property type="entry name" value="CFA/CMAS"/>
</dbReference>
<keyword evidence="4" id="KW-0949">S-adenosyl-L-methionine</keyword>
<evidence type="ECO:0000256" key="2">
    <source>
        <dbReference type="ARBA" id="ARBA00022603"/>
    </source>
</evidence>
<dbReference type="GO" id="GO:0008168">
    <property type="term" value="F:methyltransferase activity"/>
    <property type="evidence" value="ECO:0007669"/>
    <property type="project" value="UniProtKB-KW"/>
</dbReference>
<feature type="active site" evidence="6">
    <location>
        <position position="395"/>
    </location>
</feature>
<comment type="similarity">
    <text evidence="1">Belongs to the CFA/CMAS family.</text>
</comment>
<sequence length="415" mass="48109">MSVEENRVAASALDTSRKQTRLPKMNLWRRAIVAVLHHLEKGHLTLVFPEGDRAEFGHRTSEAPAVEVRIHRERTFRRLALGGHLSLAECYMEGDWSCSDLTDLFELFLINTRSFRGIHLKGTATRWLNRLMHWMNANTKRGSKRNIAFHYDLGNAFYEQWLDPSMTYSSAYRYNEGQALETAQQQKYDRVLDLAEAKAGDRILEIGCGWGGFAEKAAERDAFVHGVTLSNEQLTYARQRSLAKNFSENAQFELRDYRDTDGSYDHIVSIEMIEAVGKDNWDHYFSIIHDRLKDNGSAVIQAIVIEDGRYDQYSKSVDFIQKYIFPGGMLPSPSVLKKIIERCGLKLVHEEYFGHDYARTLAAWNERFTEAWPRISSMNFDERFKRMWHYYLAYCEAGFKAKSIDVGFFKVVRAF</sequence>
<proteinExistence type="inferred from homology"/>
<dbReference type="SUPFAM" id="SSF53335">
    <property type="entry name" value="S-adenosyl-L-methionine-dependent methyltransferases"/>
    <property type="match status" value="1"/>
</dbReference>
<reference evidence="7 8" key="1">
    <citation type="submission" date="2016-03" db="EMBL/GenBank/DDBJ databases">
        <title>Genome sequence of Nesiotobacter sp. nov., a moderately halophilic alphaproteobacterium isolated from the Yellow Sea, China.</title>
        <authorList>
            <person name="Zhang G."/>
            <person name="Zhang R."/>
        </authorList>
    </citation>
    <scope>NUCLEOTIDE SEQUENCE [LARGE SCALE GENOMIC DNA]</scope>
    <source>
        <strain evidence="7 8">WB1-6</strain>
    </source>
</reference>
<gene>
    <name evidence="7" type="ORF">A3843_04495</name>
</gene>
<dbReference type="Gene3D" id="3.40.50.150">
    <property type="entry name" value="Vaccinia Virus protein VP39"/>
    <property type="match status" value="1"/>
</dbReference>
<keyword evidence="3" id="KW-0808">Transferase</keyword>
<keyword evidence="5" id="KW-0443">Lipid metabolism</keyword>
<accession>A0A1U7JLF7</accession>
<dbReference type="Pfam" id="PF02353">
    <property type="entry name" value="CMAS"/>
    <property type="match status" value="1"/>
</dbReference>
<evidence type="ECO:0000313" key="8">
    <source>
        <dbReference type="Proteomes" id="UP000185783"/>
    </source>
</evidence>
<dbReference type="EMBL" id="LVVZ01000005">
    <property type="protein sequence ID" value="OKL45573.1"/>
    <property type="molecule type" value="Genomic_DNA"/>
</dbReference>
<evidence type="ECO:0000256" key="1">
    <source>
        <dbReference type="ARBA" id="ARBA00010815"/>
    </source>
</evidence>
<evidence type="ECO:0000256" key="5">
    <source>
        <dbReference type="ARBA" id="ARBA00023098"/>
    </source>
</evidence>
<evidence type="ECO:0000256" key="6">
    <source>
        <dbReference type="PIRSR" id="PIRSR003085-1"/>
    </source>
</evidence>
<dbReference type="STRING" id="197461.A3843_04495"/>
<dbReference type="InterPro" id="IPR003333">
    <property type="entry name" value="CMAS"/>
</dbReference>
<evidence type="ECO:0000313" key="7">
    <source>
        <dbReference type="EMBL" id="OKL45573.1"/>
    </source>
</evidence>
<dbReference type="GO" id="GO:0008610">
    <property type="term" value="P:lipid biosynthetic process"/>
    <property type="evidence" value="ECO:0007669"/>
    <property type="project" value="InterPro"/>
</dbReference>
<dbReference type="GO" id="GO:0032259">
    <property type="term" value="P:methylation"/>
    <property type="evidence" value="ECO:0007669"/>
    <property type="project" value="UniProtKB-KW"/>
</dbReference>
<evidence type="ECO:0000256" key="3">
    <source>
        <dbReference type="ARBA" id="ARBA00022679"/>
    </source>
</evidence>
<dbReference type="InterPro" id="IPR029063">
    <property type="entry name" value="SAM-dependent_MTases_sf"/>
</dbReference>
<organism evidence="7 8">
    <name type="scientific">Pseudovibrio exalbescens</name>
    <dbReference type="NCBI Taxonomy" id="197461"/>
    <lineage>
        <taxon>Bacteria</taxon>
        <taxon>Pseudomonadati</taxon>
        <taxon>Pseudomonadota</taxon>
        <taxon>Alphaproteobacteria</taxon>
        <taxon>Hyphomicrobiales</taxon>
        <taxon>Stappiaceae</taxon>
        <taxon>Pseudovibrio</taxon>
    </lineage>
</organism>
<evidence type="ECO:0000256" key="4">
    <source>
        <dbReference type="ARBA" id="ARBA00022691"/>
    </source>
</evidence>
<dbReference type="PIRSF" id="PIRSF003085">
    <property type="entry name" value="CMAS"/>
    <property type="match status" value="1"/>
</dbReference>